<dbReference type="PANTHER" id="PTHR13610:SF9">
    <property type="entry name" value="FI06469P"/>
    <property type="match status" value="1"/>
</dbReference>
<dbReference type="GO" id="GO:0032259">
    <property type="term" value="P:methylation"/>
    <property type="evidence" value="ECO:0007669"/>
    <property type="project" value="UniProtKB-KW"/>
</dbReference>
<dbReference type="STRING" id="522306.CAP2UW1_1657"/>
<keyword evidence="3" id="KW-0949">S-adenosyl-L-methionine</keyword>
<dbReference type="Gene3D" id="3.40.50.150">
    <property type="entry name" value="Vaccinia Virus protein VP39"/>
    <property type="match status" value="1"/>
</dbReference>
<dbReference type="SUPFAM" id="SSF53335">
    <property type="entry name" value="S-adenosyl-L-methionine-dependent methyltransferases"/>
    <property type="match status" value="1"/>
</dbReference>
<feature type="transmembrane region" description="Helical" evidence="4">
    <location>
        <begin position="84"/>
        <end position="109"/>
    </location>
</feature>
<dbReference type="OrthoDB" id="5611641at2"/>
<dbReference type="HOGENOM" id="CLU_089659_0_0_4"/>
<sequence length="263" mass="28868">MASPSPEPLDTPPPAIGPQLRQLALQLAAGLAVLSLAWPYYGIRNEELPWPETALAIGGVALLLASLTRQAWWWRLIHLLFAPLAWAVSGLAIDPGWFLLLFMLLLLVYRGALGGQVPLYFSNRPTAAALAELTADLPGLRFLDVGAGVGSVLCPLARQRPDAQFTGVENAPATWLVGRLRTAGLANCDWRWGDLWRTDFAGYNVVYAFLSPAPMAALWEKIQREMPKGSLFVSNSFPVPGVDATREIDVDDARQTRLYCYRI</sequence>
<name>C7RUB6_ACCRE</name>
<dbReference type="GO" id="GO:0016279">
    <property type="term" value="F:protein-lysine N-methyltransferase activity"/>
    <property type="evidence" value="ECO:0007669"/>
    <property type="project" value="InterPro"/>
</dbReference>
<keyword evidence="2" id="KW-0808">Transferase</keyword>
<dbReference type="PANTHER" id="PTHR13610">
    <property type="entry name" value="METHYLTRANSFERASE DOMAIN-CONTAINING PROTEIN"/>
    <property type="match status" value="1"/>
</dbReference>
<dbReference type="AlphaFoldDB" id="C7RUB6"/>
<evidence type="ECO:0000256" key="4">
    <source>
        <dbReference type="SAM" id="Phobius"/>
    </source>
</evidence>
<dbReference type="InterPro" id="IPR026170">
    <property type="entry name" value="FAM173A/B"/>
</dbReference>
<feature type="transmembrane region" description="Helical" evidence="4">
    <location>
        <begin position="20"/>
        <end position="41"/>
    </location>
</feature>
<proteinExistence type="predicted"/>
<dbReference type="eggNOG" id="COG2519">
    <property type="taxonomic scope" value="Bacteria"/>
</dbReference>
<evidence type="ECO:0000256" key="2">
    <source>
        <dbReference type="ARBA" id="ARBA00022679"/>
    </source>
</evidence>
<keyword evidence="4" id="KW-1133">Transmembrane helix</keyword>
<protein>
    <recommendedName>
        <fullName evidence="6">Methyltransferase type 12</fullName>
    </recommendedName>
</protein>
<evidence type="ECO:0000256" key="3">
    <source>
        <dbReference type="ARBA" id="ARBA00022691"/>
    </source>
</evidence>
<dbReference type="KEGG" id="app:CAP2UW1_1657"/>
<accession>C7RUB6</accession>
<keyword evidence="4" id="KW-0812">Transmembrane</keyword>
<dbReference type="InterPro" id="IPR029063">
    <property type="entry name" value="SAM-dependent_MTases_sf"/>
</dbReference>
<reference evidence="5" key="2">
    <citation type="submission" date="2009-09" db="EMBL/GenBank/DDBJ databases">
        <title>Complete sequence of chromosome of Candidatus Accumulibacter phosphatis clade IIA str. UW-1.</title>
        <authorList>
            <consortium name="US DOE Joint Genome Institute"/>
            <person name="Martin H.G."/>
            <person name="Ivanova N."/>
            <person name="Kunin V."/>
            <person name="Warnecke F."/>
            <person name="Barry K."/>
            <person name="He S."/>
            <person name="Salamov A."/>
            <person name="Szeto E."/>
            <person name="Dalin E."/>
            <person name="Pangilinan J.L."/>
            <person name="Lapidus A."/>
            <person name="Lowry S."/>
            <person name="Kyrpides N.C."/>
            <person name="McMahon K.D."/>
            <person name="Hugenholtz P."/>
        </authorList>
    </citation>
    <scope>NUCLEOTIDE SEQUENCE [LARGE SCALE GENOMIC DNA]</scope>
    <source>
        <strain evidence="5">UW-1</strain>
    </source>
</reference>
<reference evidence="5" key="1">
    <citation type="submission" date="2009-08" db="EMBL/GenBank/DDBJ databases">
        <authorList>
            <consortium name="US DOE Joint Genome Institute"/>
            <person name="Lucas S."/>
            <person name="Copeland A."/>
            <person name="Lapidus A."/>
            <person name="Glavina del Rio T."/>
            <person name="Dalin E."/>
            <person name="Tice H."/>
            <person name="Bruce D."/>
            <person name="Barry K."/>
            <person name="Pitluck S."/>
            <person name="Lowry S."/>
            <person name="Larimer F."/>
            <person name="Land M."/>
            <person name="Hauser L."/>
            <person name="Kyrpides N."/>
            <person name="Ivanova N."/>
            <person name="McMahon K.D."/>
            <person name="Hugenholtz P."/>
        </authorList>
    </citation>
    <scope>NUCLEOTIDE SEQUENCE</scope>
    <source>
        <strain evidence="5">UW-1</strain>
    </source>
</reference>
<feature type="transmembrane region" description="Helical" evidence="4">
    <location>
        <begin position="53"/>
        <end position="72"/>
    </location>
</feature>
<evidence type="ECO:0008006" key="6">
    <source>
        <dbReference type="Google" id="ProtNLM"/>
    </source>
</evidence>
<keyword evidence="1" id="KW-0489">Methyltransferase</keyword>
<gene>
    <name evidence="5" type="ordered locus">CAP2UW1_1657</name>
</gene>
<keyword evidence="4" id="KW-0472">Membrane</keyword>
<evidence type="ECO:0000256" key="1">
    <source>
        <dbReference type="ARBA" id="ARBA00022603"/>
    </source>
</evidence>
<dbReference type="EMBL" id="CP001715">
    <property type="protein sequence ID" value="ACV34968.1"/>
    <property type="molecule type" value="Genomic_DNA"/>
</dbReference>
<organism evidence="5">
    <name type="scientific">Accumulibacter regalis</name>
    <dbReference type="NCBI Taxonomy" id="522306"/>
    <lineage>
        <taxon>Bacteria</taxon>
        <taxon>Pseudomonadati</taxon>
        <taxon>Pseudomonadota</taxon>
        <taxon>Betaproteobacteria</taxon>
        <taxon>Candidatus Accumulibacter</taxon>
    </lineage>
</organism>
<evidence type="ECO:0000313" key="5">
    <source>
        <dbReference type="EMBL" id="ACV34968.1"/>
    </source>
</evidence>